<dbReference type="Pfam" id="PF09835">
    <property type="entry name" value="DUF2062"/>
    <property type="match status" value="1"/>
</dbReference>
<evidence type="ECO:0000256" key="1">
    <source>
        <dbReference type="SAM" id="Phobius"/>
    </source>
</evidence>
<keyword evidence="1" id="KW-0472">Membrane</keyword>
<gene>
    <name evidence="3" type="ORF">GCM10023331_14960</name>
</gene>
<keyword evidence="1" id="KW-1133">Transmembrane helix</keyword>
<comment type="caution">
    <text evidence="3">The sequence shown here is derived from an EMBL/GenBank/DDBJ whole genome shotgun (WGS) entry which is preliminary data.</text>
</comment>
<evidence type="ECO:0000259" key="2">
    <source>
        <dbReference type="Pfam" id="PF09835"/>
    </source>
</evidence>
<dbReference type="RefSeq" id="WP_345370583.1">
    <property type="nucleotide sequence ID" value="NZ_BAABJX010000022.1"/>
</dbReference>
<keyword evidence="4" id="KW-1185">Reference proteome</keyword>
<dbReference type="EMBL" id="BAABJX010000022">
    <property type="protein sequence ID" value="GAA4830666.1"/>
    <property type="molecule type" value="Genomic_DNA"/>
</dbReference>
<dbReference type="PANTHER" id="PTHR35102:SF1">
    <property type="entry name" value="E3 UBIQUITIN-PROTEIN LIGASE"/>
    <property type="match status" value="1"/>
</dbReference>
<proteinExistence type="predicted"/>
<evidence type="ECO:0000313" key="3">
    <source>
        <dbReference type="EMBL" id="GAA4830666.1"/>
    </source>
</evidence>
<reference evidence="4" key="1">
    <citation type="journal article" date="2019" name="Int. J. Syst. Evol. Microbiol.">
        <title>The Global Catalogue of Microorganisms (GCM) 10K type strain sequencing project: providing services to taxonomists for standard genome sequencing and annotation.</title>
        <authorList>
            <consortium name="The Broad Institute Genomics Platform"/>
            <consortium name="The Broad Institute Genome Sequencing Center for Infectious Disease"/>
            <person name="Wu L."/>
            <person name="Ma J."/>
        </authorList>
    </citation>
    <scope>NUCLEOTIDE SEQUENCE [LARGE SCALE GENOMIC DNA]</scope>
    <source>
        <strain evidence="4">JCM 18326</strain>
    </source>
</reference>
<evidence type="ECO:0000313" key="4">
    <source>
        <dbReference type="Proteomes" id="UP001500298"/>
    </source>
</evidence>
<dbReference type="PANTHER" id="PTHR35102">
    <property type="entry name" value="E3 UBIQUITIN-PROTEIN LIGASE"/>
    <property type="match status" value="1"/>
</dbReference>
<feature type="domain" description="DUF2062" evidence="2">
    <location>
        <begin position="21"/>
        <end position="156"/>
    </location>
</feature>
<organism evidence="3 4">
    <name type="scientific">Algivirga pacifica</name>
    <dbReference type="NCBI Taxonomy" id="1162670"/>
    <lineage>
        <taxon>Bacteria</taxon>
        <taxon>Pseudomonadati</taxon>
        <taxon>Bacteroidota</taxon>
        <taxon>Cytophagia</taxon>
        <taxon>Cytophagales</taxon>
        <taxon>Flammeovirgaceae</taxon>
        <taxon>Algivirga</taxon>
    </lineage>
</organism>
<dbReference type="Proteomes" id="UP001500298">
    <property type="component" value="Unassembled WGS sequence"/>
</dbReference>
<feature type="transmembrane region" description="Helical" evidence="1">
    <location>
        <begin position="76"/>
        <end position="97"/>
    </location>
</feature>
<feature type="transmembrane region" description="Helical" evidence="1">
    <location>
        <begin position="34"/>
        <end position="64"/>
    </location>
</feature>
<sequence length="158" mass="17830">MEEQSSEKKPSFWERKVTQPLIGLLRQGISPHTLALSLSVGAAFGVFPIIGTSTVLCVVMAYFMRLNQVAIQLSNYLVYPVQLLLIIPFFQAGIFLLGGTDFAYTPEEMLTLLSDDLWGSLFLVWEVLLGAMFAWGVIMLPLCIFLYWGCRYLLKRIV</sequence>
<accession>A0ABP9DAJ4</accession>
<dbReference type="InterPro" id="IPR018639">
    <property type="entry name" value="DUF2062"/>
</dbReference>
<name>A0ABP9DAJ4_9BACT</name>
<protein>
    <submittedName>
        <fullName evidence="3">DUF2062 domain-containing protein</fullName>
    </submittedName>
</protein>
<keyword evidence="1" id="KW-0812">Transmembrane</keyword>
<feature type="transmembrane region" description="Helical" evidence="1">
    <location>
        <begin position="117"/>
        <end position="148"/>
    </location>
</feature>